<evidence type="ECO:0000313" key="6">
    <source>
        <dbReference type="EnsemblMetazoa" id="MESCA003227-PA"/>
    </source>
</evidence>
<dbReference type="Proteomes" id="UP000015102">
    <property type="component" value="Unassembled WGS sequence"/>
</dbReference>
<feature type="transmembrane region" description="Helical" evidence="5">
    <location>
        <begin position="239"/>
        <end position="265"/>
    </location>
</feature>
<keyword evidence="2 5" id="KW-0812">Transmembrane</keyword>
<evidence type="ECO:0000256" key="5">
    <source>
        <dbReference type="SAM" id="Phobius"/>
    </source>
</evidence>
<feature type="transmembrane region" description="Helical" evidence="5">
    <location>
        <begin position="210"/>
        <end position="233"/>
    </location>
</feature>
<feature type="transmembrane region" description="Helical" evidence="5">
    <location>
        <begin position="173"/>
        <end position="198"/>
    </location>
</feature>
<keyword evidence="3 5" id="KW-1133">Transmembrane helix</keyword>
<dbReference type="AlphaFoldDB" id="T1GIF1"/>
<sequence>MSMIEASVYIGLAFGSISASFLFPMIGAKYLFVLSASIIVFASLYIMLFVKESLNEDQISTNFNHFGAIPIIKAALQRRRSYDRLILWLLISIYVMNVIVIDGQGAIFYIYLRGKFQLTVSEYTKFEFYSIILPVIILYALKYQSKTFSALSLALVSYGSQILRSVADATANNYVYIIVGLFLGSLKLFALPMVRVMISLVVPPQEFTKIIAITNILGNFLPFVAAPIYTFVYTNTFNLYSGAVIFLSTGFFSLCFLFLCAIFIITRRNEQHYTKFFENVCFNCI</sequence>
<feature type="transmembrane region" description="Helical" evidence="5">
    <location>
        <begin position="7"/>
        <end position="26"/>
    </location>
</feature>
<name>T1GIF1_MEGSC</name>
<evidence type="ECO:0000256" key="4">
    <source>
        <dbReference type="ARBA" id="ARBA00023136"/>
    </source>
</evidence>
<feature type="transmembrane region" description="Helical" evidence="5">
    <location>
        <begin position="85"/>
        <end position="111"/>
    </location>
</feature>
<feature type="transmembrane region" description="Helical" evidence="5">
    <location>
        <begin position="123"/>
        <end position="141"/>
    </location>
</feature>
<dbReference type="OMA" id="RICIMLL"/>
<dbReference type="PANTHER" id="PTHR23507">
    <property type="entry name" value="ZGC:174356"/>
    <property type="match status" value="1"/>
</dbReference>
<protein>
    <recommendedName>
        <fullName evidence="8">Major facilitator superfamily (MFS) profile domain-containing protein</fullName>
    </recommendedName>
</protein>
<evidence type="ECO:0000256" key="1">
    <source>
        <dbReference type="ARBA" id="ARBA00004141"/>
    </source>
</evidence>
<dbReference type="GO" id="GO:0022857">
    <property type="term" value="F:transmembrane transporter activity"/>
    <property type="evidence" value="ECO:0007669"/>
    <property type="project" value="TreeGrafter"/>
</dbReference>
<dbReference type="EMBL" id="CAQQ02188406">
    <property type="status" value="NOT_ANNOTATED_CDS"/>
    <property type="molecule type" value="Genomic_DNA"/>
</dbReference>
<feature type="transmembrane region" description="Helical" evidence="5">
    <location>
        <begin position="32"/>
        <end position="50"/>
    </location>
</feature>
<dbReference type="InterPro" id="IPR036259">
    <property type="entry name" value="MFS_trans_sf"/>
</dbReference>
<comment type="subcellular location">
    <subcellularLocation>
        <location evidence="1">Membrane</location>
        <topology evidence="1">Multi-pass membrane protein</topology>
    </subcellularLocation>
</comment>
<evidence type="ECO:0000256" key="2">
    <source>
        <dbReference type="ARBA" id="ARBA00022692"/>
    </source>
</evidence>
<keyword evidence="4 5" id="KW-0472">Membrane</keyword>
<evidence type="ECO:0000256" key="3">
    <source>
        <dbReference type="ARBA" id="ARBA00022989"/>
    </source>
</evidence>
<dbReference type="Gene3D" id="1.20.1250.20">
    <property type="entry name" value="MFS general substrate transporter like domains"/>
    <property type="match status" value="1"/>
</dbReference>
<reference evidence="6" key="2">
    <citation type="submission" date="2015-06" db="UniProtKB">
        <authorList>
            <consortium name="EnsemblMetazoa"/>
        </authorList>
    </citation>
    <scope>IDENTIFICATION</scope>
</reference>
<reference evidence="7" key="1">
    <citation type="submission" date="2013-02" db="EMBL/GenBank/DDBJ databases">
        <authorList>
            <person name="Hughes D."/>
        </authorList>
    </citation>
    <scope>NUCLEOTIDE SEQUENCE</scope>
    <source>
        <strain>Durham</strain>
        <strain evidence="7">NC isolate 2 -- Noor lab</strain>
    </source>
</reference>
<dbReference type="HOGENOM" id="CLU_977583_0_0_1"/>
<keyword evidence="7" id="KW-1185">Reference proteome</keyword>
<dbReference type="PANTHER" id="PTHR23507:SF39">
    <property type="entry name" value="GH23453P-RELATED"/>
    <property type="match status" value="1"/>
</dbReference>
<organism evidence="6 7">
    <name type="scientific">Megaselia scalaris</name>
    <name type="common">Humpbacked fly</name>
    <name type="synonym">Phora scalaris</name>
    <dbReference type="NCBI Taxonomy" id="36166"/>
    <lineage>
        <taxon>Eukaryota</taxon>
        <taxon>Metazoa</taxon>
        <taxon>Ecdysozoa</taxon>
        <taxon>Arthropoda</taxon>
        <taxon>Hexapoda</taxon>
        <taxon>Insecta</taxon>
        <taxon>Pterygota</taxon>
        <taxon>Neoptera</taxon>
        <taxon>Endopterygota</taxon>
        <taxon>Diptera</taxon>
        <taxon>Brachycera</taxon>
        <taxon>Muscomorpha</taxon>
        <taxon>Platypezoidea</taxon>
        <taxon>Phoridae</taxon>
        <taxon>Megaseliini</taxon>
        <taxon>Megaselia</taxon>
    </lineage>
</organism>
<dbReference type="SUPFAM" id="SSF103473">
    <property type="entry name" value="MFS general substrate transporter"/>
    <property type="match status" value="1"/>
</dbReference>
<evidence type="ECO:0000313" key="7">
    <source>
        <dbReference type="Proteomes" id="UP000015102"/>
    </source>
</evidence>
<feature type="transmembrane region" description="Helical" evidence="5">
    <location>
        <begin position="148"/>
        <end position="167"/>
    </location>
</feature>
<dbReference type="GO" id="GO:0016020">
    <property type="term" value="C:membrane"/>
    <property type="evidence" value="ECO:0007669"/>
    <property type="project" value="UniProtKB-SubCell"/>
</dbReference>
<dbReference type="EnsemblMetazoa" id="MESCA003227-RA">
    <property type="protein sequence ID" value="MESCA003227-PA"/>
    <property type="gene ID" value="MESCA003227"/>
</dbReference>
<accession>T1GIF1</accession>
<proteinExistence type="predicted"/>
<evidence type="ECO:0008006" key="8">
    <source>
        <dbReference type="Google" id="ProtNLM"/>
    </source>
</evidence>